<dbReference type="GO" id="GO:0009055">
    <property type="term" value="F:electron transfer activity"/>
    <property type="evidence" value="ECO:0007669"/>
    <property type="project" value="InterPro"/>
</dbReference>
<keyword evidence="3" id="KW-0813">Transport</keyword>
<keyword evidence="4" id="KW-0249">Electron transport</keyword>
<comment type="similarity">
    <text evidence="1">Belongs to the ETF beta-subunit/FixA family.</text>
</comment>
<dbReference type="Gene3D" id="3.40.50.620">
    <property type="entry name" value="HUPs"/>
    <property type="match status" value="1"/>
</dbReference>
<dbReference type="InterPro" id="IPR033948">
    <property type="entry name" value="ETF_beta_N"/>
</dbReference>
<dbReference type="OrthoDB" id="9781325at2"/>
<dbReference type="InterPro" id="IPR012255">
    <property type="entry name" value="ETF_b"/>
</dbReference>
<evidence type="ECO:0000313" key="7">
    <source>
        <dbReference type="Proteomes" id="UP000183994"/>
    </source>
</evidence>
<evidence type="ECO:0000256" key="1">
    <source>
        <dbReference type="ARBA" id="ARBA00007557"/>
    </source>
</evidence>
<dbReference type="Pfam" id="PF01012">
    <property type="entry name" value="ETF"/>
    <property type="match status" value="1"/>
</dbReference>
<dbReference type="PIRSF" id="PIRSF000090">
    <property type="entry name" value="Beta-ETF"/>
    <property type="match status" value="1"/>
</dbReference>
<dbReference type="SMART" id="SM00893">
    <property type="entry name" value="ETF"/>
    <property type="match status" value="1"/>
</dbReference>
<dbReference type="PANTHER" id="PTHR21294">
    <property type="entry name" value="ELECTRON TRANSFER FLAVOPROTEIN BETA-SUBUNIT"/>
    <property type="match status" value="1"/>
</dbReference>
<gene>
    <name evidence="6" type="ORF">SAMN02745216_03245</name>
</gene>
<keyword evidence="7" id="KW-1185">Reference proteome</keyword>
<dbReference type="STRING" id="1121393.SAMN02745216_03245"/>
<evidence type="ECO:0000256" key="2">
    <source>
        <dbReference type="ARBA" id="ARBA00016797"/>
    </source>
</evidence>
<dbReference type="InterPro" id="IPR014729">
    <property type="entry name" value="Rossmann-like_a/b/a_fold"/>
</dbReference>
<dbReference type="CDD" id="cd01714">
    <property type="entry name" value="ETF_beta"/>
    <property type="match status" value="1"/>
</dbReference>
<dbReference type="AlphaFoldDB" id="A0A1M6RFZ4"/>
<reference evidence="7" key="1">
    <citation type="submission" date="2016-11" db="EMBL/GenBank/DDBJ databases">
        <authorList>
            <person name="Varghese N."/>
            <person name="Submissions S."/>
        </authorList>
    </citation>
    <scope>NUCLEOTIDE SEQUENCE [LARGE SCALE GENOMIC DNA]</scope>
    <source>
        <strain evidence="7">DSM 16219</strain>
    </source>
</reference>
<dbReference type="Proteomes" id="UP000183994">
    <property type="component" value="Unassembled WGS sequence"/>
</dbReference>
<evidence type="ECO:0000259" key="5">
    <source>
        <dbReference type="SMART" id="SM00893"/>
    </source>
</evidence>
<proteinExistence type="inferred from homology"/>
<name>A0A1M6RFZ4_9BACT</name>
<evidence type="ECO:0000256" key="4">
    <source>
        <dbReference type="ARBA" id="ARBA00022982"/>
    </source>
</evidence>
<organism evidence="6 7">
    <name type="scientific">Desulfatibacillum alkenivorans DSM 16219</name>
    <dbReference type="NCBI Taxonomy" id="1121393"/>
    <lineage>
        <taxon>Bacteria</taxon>
        <taxon>Pseudomonadati</taxon>
        <taxon>Thermodesulfobacteriota</taxon>
        <taxon>Desulfobacteria</taxon>
        <taxon>Desulfobacterales</taxon>
        <taxon>Desulfatibacillaceae</taxon>
        <taxon>Desulfatibacillum</taxon>
    </lineage>
</organism>
<dbReference type="PANTHER" id="PTHR21294:SF8">
    <property type="entry name" value="ELECTRON TRANSFER FLAVOPROTEIN SUBUNIT BETA"/>
    <property type="match status" value="1"/>
</dbReference>
<feature type="domain" description="Electron transfer flavoprotein alpha/beta-subunit N-terminal" evidence="5">
    <location>
        <begin position="22"/>
        <end position="213"/>
    </location>
</feature>
<evidence type="ECO:0000313" key="6">
    <source>
        <dbReference type="EMBL" id="SHK31288.1"/>
    </source>
</evidence>
<evidence type="ECO:0000256" key="3">
    <source>
        <dbReference type="ARBA" id="ARBA00022448"/>
    </source>
</evidence>
<sequence length="256" mass="27501">MKILVCVKQVPDPEVDLELTPDGRVTPKRDSYVMNRLDEYAMEEAMRLAESMDGVQVEAVTVGPEEAEASLRRALAMGAVHGIFIPVDEDRALTSFETASLIASAVKDKNYDLIMCGVMSEDEMAGAVGPMIAGILDLPWVTSAISLEKPADKNAVAVLREGEGGVQETVELTLPALATIQSGTRQPRYPSLSNMMRANKQELEVVGPSGQSPSRPVDQILGAAPPKQKGQGVFLEGSTAEKARQLVSILKERALL</sequence>
<dbReference type="SUPFAM" id="SSF52402">
    <property type="entry name" value="Adenine nucleotide alpha hydrolases-like"/>
    <property type="match status" value="1"/>
</dbReference>
<protein>
    <recommendedName>
        <fullName evidence="2">Electron transfer flavoprotein subunit beta</fullName>
    </recommendedName>
</protein>
<dbReference type="EMBL" id="FQZU01000022">
    <property type="protein sequence ID" value="SHK31288.1"/>
    <property type="molecule type" value="Genomic_DNA"/>
</dbReference>
<dbReference type="RefSeq" id="WP_073477310.1">
    <property type="nucleotide sequence ID" value="NZ_FQZU01000022.1"/>
</dbReference>
<dbReference type="InterPro" id="IPR014730">
    <property type="entry name" value="ETF_a/b_N"/>
</dbReference>
<accession>A0A1M6RFZ4</accession>